<sequence>MNTNPYKLTFSTKTDESVRTTGLVSPATNCSTSTTVTPITPMTPLTTPRTPAQILLGGTTNNNDTAVDDRTRPHPRMMQQQQRQRQQQLLAFEILTNVVDSLESSLLDIAERECSGQRVMGTGILRMCHDLADRVDDVARELSSSSSSGIDHDGGMYDLILKDENDLEHVVGDSDKSWAVAQAMDQLAVVHAMEAGTAVGGSSEALPSLLADAAASLRGVTQEEAQELAEVALEVAVMVVWMLRVVQRNMSRMLNASGEVGVDPSSSRGGLGRQSHHVKSAEGVSSTGRNQLRVTWLHDRDVNHISDNVNSKGLGPLVESLGEEEKKDENFNSSNGAIMPNAVGHVLGTPPKYFPPRYTPKLSPIPSSPSKTVSFATSDHYQYVNRNTKFPSRRRVLWPPILPTIQQATQSCVHTAQDHPLPAIAVGLICGPAAITTAAIVGPPILITDWAIQSSYNAMSDTPFIESVEKAAANAFRVSRLAVLCSKLAIKQGASVGERQIQRRGGVAKICSDVVDGAVDMAMHPVETVGMAWEGLLWMGGVVRDLVGFVGDAVAGGGGDLRMDIH</sequence>
<dbReference type="EMBL" id="JABMIG020000333">
    <property type="protein sequence ID" value="KAL3780950.1"/>
    <property type="molecule type" value="Genomic_DNA"/>
</dbReference>
<reference evidence="2 3" key="1">
    <citation type="journal article" date="2020" name="G3 (Bethesda)">
        <title>Improved Reference Genome for Cyclotella cryptica CCMP332, a Model for Cell Wall Morphogenesis, Salinity Adaptation, and Lipid Production in Diatoms (Bacillariophyta).</title>
        <authorList>
            <person name="Roberts W.R."/>
            <person name="Downey K.M."/>
            <person name="Ruck E.C."/>
            <person name="Traller J.C."/>
            <person name="Alverson A.J."/>
        </authorList>
    </citation>
    <scope>NUCLEOTIDE SEQUENCE [LARGE SCALE GENOMIC DNA]</scope>
    <source>
        <strain evidence="2 3">CCMP332</strain>
    </source>
</reference>
<organism evidence="2 3">
    <name type="scientific">Cyclotella cryptica</name>
    <dbReference type="NCBI Taxonomy" id="29204"/>
    <lineage>
        <taxon>Eukaryota</taxon>
        <taxon>Sar</taxon>
        <taxon>Stramenopiles</taxon>
        <taxon>Ochrophyta</taxon>
        <taxon>Bacillariophyta</taxon>
        <taxon>Coscinodiscophyceae</taxon>
        <taxon>Thalassiosirophycidae</taxon>
        <taxon>Stephanodiscales</taxon>
        <taxon>Stephanodiscaceae</taxon>
        <taxon>Cyclotella</taxon>
    </lineage>
</organism>
<evidence type="ECO:0000256" key="1">
    <source>
        <dbReference type="SAM" id="MobiDB-lite"/>
    </source>
</evidence>
<keyword evidence="3" id="KW-1185">Reference proteome</keyword>
<feature type="region of interest" description="Disordered" evidence="1">
    <location>
        <begin position="259"/>
        <end position="285"/>
    </location>
</feature>
<accession>A0ABD3NYH5</accession>
<dbReference type="AlphaFoldDB" id="A0ABD3NYH5"/>
<gene>
    <name evidence="2" type="ORF">HJC23_000837</name>
</gene>
<name>A0ABD3NYH5_9STRA</name>
<comment type="caution">
    <text evidence="2">The sequence shown here is derived from an EMBL/GenBank/DDBJ whole genome shotgun (WGS) entry which is preliminary data.</text>
</comment>
<dbReference type="Proteomes" id="UP001516023">
    <property type="component" value="Unassembled WGS sequence"/>
</dbReference>
<proteinExistence type="predicted"/>
<protein>
    <submittedName>
        <fullName evidence="2">Uncharacterized protein</fullName>
    </submittedName>
</protein>
<evidence type="ECO:0000313" key="2">
    <source>
        <dbReference type="EMBL" id="KAL3780950.1"/>
    </source>
</evidence>
<evidence type="ECO:0000313" key="3">
    <source>
        <dbReference type="Proteomes" id="UP001516023"/>
    </source>
</evidence>